<keyword evidence="1" id="KW-0548">Nucleotidyltransferase</keyword>
<name>A0ABV1SF05_9RHOB</name>
<dbReference type="Proteomes" id="UP001438953">
    <property type="component" value="Unassembled WGS sequence"/>
</dbReference>
<dbReference type="RefSeq" id="WP_339112676.1">
    <property type="nucleotide sequence ID" value="NZ_JAYWLC010000004.1"/>
</dbReference>
<reference evidence="1 2" key="1">
    <citation type="submission" date="2024-06" db="EMBL/GenBank/DDBJ databases">
        <title>Thioclava kandeliae sp. nov. from a rhizosphere soil sample of Kandelia candel in a mangrove.</title>
        <authorList>
            <person name="Mu T."/>
        </authorList>
    </citation>
    <scope>NUCLEOTIDE SEQUENCE [LARGE SCALE GENOMIC DNA]</scope>
    <source>
        <strain evidence="1 2">CPCC 100088</strain>
    </source>
</reference>
<protein>
    <submittedName>
        <fullName evidence="1">DNA polymerase III subunit chi</fullName>
        <ecNumber evidence="1">2.7.7.7</ecNumber>
    </submittedName>
</protein>
<evidence type="ECO:0000313" key="1">
    <source>
        <dbReference type="EMBL" id="MER5171480.1"/>
    </source>
</evidence>
<dbReference type="SUPFAM" id="SSF102400">
    <property type="entry name" value="DNA polymerase III chi subunit"/>
    <property type="match status" value="1"/>
</dbReference>
<dbReference type="Gene3D" id="3.40.50.10110">
    <property type="entry name" value="DNA polymerase III subunit chi"/>
    <property type="match status" value="1"/>
</dbReference>
<dbReference type="NCBIfam" id="NF004347">
    <property type="entry name" value="PRK05728.1-4"/>
    <property type="match status" value="1"/>
</dbReference>
<dbReference type="GO" id="GO:0003887">
    <property type="term" value="F:DNA-directed DNA polymerase activity"/>
    <property type="evidence" value="ECO:0007669"/>
    <property type="project" value="UniProtKB-EC"/>
</dbReference>
<comment type="caution">
    <text evidence="1">The sequence shown here is derived from an EMBL/GenBank/DDBJ whole genome shotgun (WGS) entry which is preliminary data.</text>
</comment>
<dbReference type="PANTHER" id="PTHR38767:SF1">
    <property type="entry name" value="DNA POLYMERASE III SUBUNIT CHI"/>
    <property type="match status" value="1"/>
</dbReference>
<dbReference type="EC" id="2.7.7.7" evidence="1"/>
<proteinExistence type="predicted"/>
<evidence type="ECO:0000313" key="2">
    <source>
        <dbReference type="Proteomes" id="UP001438953"/>
    </source>
</evidence>
<dbReference type="EMBL" id="JAYWLC010000004">
    <property type="protein sequence ID" value="MER5171480.1"/>
    <property type="molecule type" value="Genomic_DNA"/>
</dbReference>
<dbReference type="PANTHER" id="PTHR38767">
    <property type="entry name" value="DNA POLYMERASE III SUBUNIT CHI"/>
    <property type="match status" value="1"/>
</dbReference>
<sequence length="153" mass="17151">MGAALFYHVTQSSVPEVVVNLATRALDQGWKIELRGTHPERMQWYDRSLWEMGGPEGFLPHGLSGGAYDALQPVLLSTSPMGEGRQAVLSVDGAAVTPEELDRHERVWILFDGHDHEALATARAQWKEFTQAGAKAQYWSEESGRWQMKTESR</sequence>
<gene>
    <name evidence="1" type="ORF">VSX56_06785</name>
</gene>
<dbReference type="InterPro" id="IPR007459">
    <property type="entry name" value="DNA_pol3_chi"/>
</dbReference>
<organism evidence="1 2">
    <name type="scientific">Thioclava kandeliae</name>
    <dbReference type="NCBI Taxonomy" id="3070818"/>
    <lineage>
        <taxon>Bacteria</taxon>
        <taxon>Pseudomonadati</taxon>
        <taxon>Pseudomonadota</taxon>
        <taxon>Alphaproteobacteria</taxon>
        <taxon>Rhodobacterales</taxon>
        <taxon>Paracoccaceae</taxon>
        <taxon>Thioclava</taxon>
    </lineage>
</organism>
<accession>A0ABV1SF05</accession>
<keyword evidence="1" id="KW-0808">Transferase</keyword>
<keyword evidence="2" id="KW-1185">Reference proteome</keyword>
<dbReference type="InterPro" id="IPR036768">
    <property type="entry name" value="PolIII_chi_sf"/>
</dbReference>
<dbReference type="Pfam" id="PF04364">
    <property type="entry name" value="DNA_pol3_chi"/>
    <property type="match status" value="1"/>
</dbReference>